<dbReference type="PRINTS" id="PR01217">
    <property type="entry name" value="PRICHEXTENSN"/>
</dbReference>
<name>A0A8J4CDB2_9CHLO</name>
<feature type="compositionally biased region" description="Pro residues" evidence="1">
    <location>
        <begin position="53"/>
        <end position="121"/>
    </location>
</feature>
<evidence type="ECO:0000313" key="3">
    <source>
        <dbReference type="EMBL" id="GIM14513.1"/>
    </source>
</evidence>
<dbReference type="Proteomes" id="UP000747110">
    <property type="component" value="Unassembled WGS sequence"/>
</dbReference>
<feature type="region of interest" description="Disordered" evidence="1">
    <location>
        <begin position="48"/>
        <end position="121"/>
    </location>
</feature>
<organism evidence="2 4">
    <name type="scientific">Volvox reticuliferus</name>
    <dbReference type="NCBI Taxonomy" id="1737510"/>
    <lineage>
        <taxon>Eukaryota</taxon>
        <taxon>Viridiplantae</taxon>
        <taxon>Chlorophyta</taxon>
        <taxon>core chlorophytes</taxon>
        <taxon>Chlorophyceae</taxon>
        <taxon>CS clade</taxon>
        <taxon>Chlamydomonadales</taxon>
        <taxon>Volvocaceae</taxon>
        <taxon>Volvox</taxon>
    </lineage>
</organism>
<dbReference type="EMBL" id="BNCP01000017">
    <property type="protein sequence ID" value="GIL80263.1"/>
    <property type="molecule type" value="Genomic_DNA"/>
</dbReference>
<accession>A0A8J4CDB2</accession>
<gene>
    <name evidence="2" type="ORF">Vretifemale_9387</name>
    <name evidence="3" type="ORF">Vretimale_17413</name>
</gene>
<comment type="caution">
    <text evidence="2">The sequence shown here is derived from an EMBL/GenBank/DDBJ whole genome shotgun (WGS) entry which is preliminary data.</text>
</comment>
<dbReference type="AlphaFoldDB" id="A0A8J4CDB2"/>
<sequence>MLMAQATKMRRRREVKEVVTTTRGIFCWRMSLLGFVCAVLLLAVGSESASAPSSPPRKPPSPRKPPPVKLSPPPSPPPRSPPPKPTPPRPRPSPKLPPSPPMPLPPPPIFPSPSPSIPPSPPDLISAESCSFCAKVTVTEPTIINMVPAICTDMATQVMHDITDLYSQPNVRNVGNVRISCSPDSRQVTVCTSVRTTALSQVSQAVLDTRVYDWTQVARFYIDDCKPFIAITSEITSTDGCLLSDQFDAYSCDM</sequence>
<evidence type="ECO:0008006" key="5">
    <source>
        <dbReference type="Google" id="ProtNLM"/>
    </source>
</evidence>
<protein>
    <recommendedName>
        <fullName evidence="5">Pherophorin domain-containing protein</fullName>
    </recommendedName>
</protein>
<evidence type="ECO:0000313" key="2">
    <source>
        <dbReference type="EMBL" id="GIL80263.1"/>
    </source>
</evidence>
<dbReference type="Proteomes" id="UP000722791">
    <property type="component" value="Unassembled WGS sequence"/>
</dbReference>
<keyword evidence="4" id="KW-1185">Reference proteome</keyword>
<dbReference type="EMBL" id="BNCQ01000057">
    <property type="protein sequence ID" value="GIM14513.1"/>
    <property type="molecule type" value="Genomic_DNA"/>
</dbReference>
<reference evidence="2" key="1">
    <citation type="journal article" date="2021" name="Proc. Natl. Acad. Sci. U.S.A.">
        <title>Three genomes in the algal genus Volvox reveal the fate of a haploid sex-determining region after a transition to homothallism.</title>
        <authorList>
            <person name="Yamamoto K."/>
            <person name="Hamaji T."/>
            <person name="Kawai-Toyooka H."/>
            <person name="Matsuzaki R."/>
            <person name="Takahashi F."/>
            <person name="Nishimura Y."/>
            <person name="Kawachi M."/>
            <person name="Noguchi H."/>
            <person name="Minakuchi Y."/>
            <person name="Umen J.G."/>
            <person name="Toyoda A."/>
            <person name="Nozaki H."/>
        </authorList>
    </citation>
    <scope>NUCLEOTIDE SEQUENCE</scope>
    <source>
        <strain evidence="3">NIES-3785</strain>
        <strain evidence="2">NIES-3786</strain>
    </source>
</reference>
<dbReference type="OrthoDB" id="555854at2759"/>
<evidence type="ECO:0000256" key="1">
    <source>
        <dbReference type="SAM" id="MobiDB-lite"/>
    </source>
</evidence>
<evidence type="ECO:0000313" key="4">
    <source>
        <dbReference type="Proteomes" id="UP000747110"/>
    </source>
</evidence>
<proteinExistence type="predicted"/>